<dbReference type="GO" id="GO:0051015">
    <property type="term" value="F:actin filament binding"/>
    <property type="evidence" value="ECO:0007669"/>
    <property type="project" value="InterPro"/>
</dbReference>
<dbReference type="GO" id="GO:0005546">
    <property type="term" value="F:phosphatidylinositol-4,5-bisphosphate binding"/>
    <property type="evidence" value="ECO:0007669"/>
    <property type="project" value="TreeGrafter"/>
</dbReference>
<feature type="compositionally biased region" description="Low complexity" evidence="1">
    <location>
        <begin position="155"/>
        <end position="166"/>
    </location>
</feature>
<feature type="compositionally biased region" description="Polar residues" evidence="1">
    <location>
        <begin position="440"/>
        <end position="450"/>
    </location>
</feature>
<dbReference type="OrthoDB" id="6375767at2759"/>
<feature type="compositionally biased region" description="Polar residues" evidence="1">
    <location>
        <begin position="235"/>
        <end position="254"/>
    </location>
</feature>
<dbReference type="GO" id="GO:0051014">
    <property type="term" value="P:actin filament severing"/>
    <property type="evidence" value="ECO:0007669"/>
    <property type="project" value="TreeGrafter"/>
</dbReference>
<reference evidence="4" key="1">
    <citation type="journal article" date="2020" name="Stud. Mycol.">
        <title>101 Dothideomycetes genomes: a test case for predicting lifestyles and emergence of pathogens.</title>
        <authorList>
            <person name="Haridas S."/>
            <person name="Albert R."/>
            <person name="Binder M."/>
            <person name="Bloem J."/>
            <person name="Labutti K."/>
            <person name="Salamov A."/>
            <person name="Andreopoulos B."/>
            <person name="Baker S."/>
            <person name="Barry K."/>
            <person name="Bills G."/>
            <person name="Bluhm B."/>
            <person name="Cannon C."/>
            <person name="Castanera R."/>
            <person name="Culley D."/>
            <person name="Daum C."/>
            <person name="Ezra D."/>
            <person name="Gonzalez J."/>
            <person name="Henrissat B."/>
            <person name="Kuo A."/>
            <person name="Liang C."/>
            <person name="Lipzen A."/>
            <person name="Lutzoni F."/>
            <person name="Magnuson J."/>
            <person name="Mondo S."/>
            <person name="Nolan M."/>
            <person name="Ohm R."/>
            <person name="Pangilinan J."/>
            <person name="Park H.-J."/>
            <person name="Ramirez L."/>
            <person name="Alfaro M."/>
            <person name="Sun H."/>
            <person name="Tritt A."/>
            <person name="Yoshinaga Y."/>
            <person name="Zwiers L.-H."/>
            <person name="Turgeon B."/>
            <person name="Goodwin S."/>
            <person name="Spatafora J."/>
            <person name="Crous P."/>
            <person name="Grigoriev I."/>
        </authorList>
    </citation>
    <scope>NUCLEOTIDE SEQUENCE</scope>
    <source>
        <strain evidence="4">CBS 675.92</strain>
    </source>
</reference>
<dbReference type="GO" id="GO:0015629">
    <property type="term" value="C:actin cytoskeleton"/>
    <property type="evidence" value="ECO:0007669"/>
    <property type="project" value="TreeGrafter"/>
</dbReference>
<evidence type="ECO:0000259" key="3">
    <source>
        <dbReference type="Pfam" id="PF25480"/>
    </source>
</evidence>
<proteinExistence type="predicted"/>
<keyword evidence="5" id="KW-1185">Reference proteome</keyword>
<dbReference type="InterPro" id="IPR025118">
    <property type="entry name" value="DUF4045"/>
</dbReference>
<dbReference type="Pfam" id="PF13254">
    <property type="entry name" value="DUF4045"/>
    <property type="match status" value="1"/>
</dbReference>
<sequence length="1597" mass="173201">MSNSEPVDQFLQRMRTLSDQRNHQDSERVKKLEEELIQGRSERLARRAERARSLSPDKPTTPSQSLPSQADTPRSVQEKAAGTPTPIMEPPSQEVAPDDSPAQLLEDEEPKKPVPSPAALKRSGTLSWQQRPQSGSIRRPLSLAPSSPDKPAPGSPEASSPEAAPSRDQIAQSLGAKDPSWFKQTADRGIGSAAYRRNQDDNASEAGSISGRRQLPGLSRESTVEPEATSPPPESNRSSGSTMLGNRFSSTSTPGDADSTRKAKSPLPVLESQKFAPPSEQGSSIDGGDRTSMRGLAMSPTQGRISPERERSTSPTKGMGGFVQSAMLKRSDSVSKRWSAQAPASPTRQNSTLNNRGSTYGTLSRTDARPSTLSRDNSIEPSSRPSSSSANANITKEAGDSKTEFAKPALPRHSRSKSVASTFSDSNRQQEETSPPSPSKRWSPTKSSWLESALNKPESPKVKQPPSQQPAWMSEISRIKQQRGSVDLGKGSPLHSPPADLPTSGKSSPIKDIQLKPVGLRRSESPKKEGSVGPEKKEEPVQPEPKPKPVLSPKPSVIAEPEPSKAEEPPTPKNETEKPKLTPTVASPKPSAAANRFSKDPTLSSPATKPEAPLKKDFRANLRPRQNTSESSKNGEVSELQSVFGKLKRTETKNYVAPDTFKNNILRGKQGLTVTGGPQPSLRRDEFRESLISQKSAMLAKAQETGSAAHKRADSSSKPAPTPEALAMRKHLGRSDSISKLPPPKEKEKEATPEALAKIQSLRASKPVIAEKPAPSAAAPPSKKPAKSNKFADRFNPALAGLLARGPPPMANNSSTSTGSAGGSATKTTEEKAGPELTHMTKGRARGPKRRTPGSKQADVKEGKPAEKVTPEEVVGDKVTAVDIGPLVKAEHVLPNSTQSFTTNISPEDLPVNRTPARDSPKAKPITPAKSPELARKLEKSPTPELPKKPTPLELDRRISSEVHATPKKSPLPVHVESRKPSPSSSQNKVSPVTARPLPTRPTKPESKTLQEIFPPNGSASASKDEPSQEKSAFSVKDVTASWGRPSASASPAQVKSPIKLPTKADESAAMEDAGLNRSPHPSPQPSDTIQSKPQTPKPKPVGLGLGGFSLGGLALARSRESSPPKPHSAKAFPISPPMSSERPQSEPFKASPAPDKPQGVFDEFFDEKPVTTGQLPENIDTVQILQNPPFDCNPAGKIRTMQKTLHEVTGDGKLMPVPTHEQHILYADSMYLCTHTFGDPKGAKLTEAYLWSGNGVAEPTVEDVQVFARNFAKQNQAKLVHMRQGKETPNFFDALGGIVITKRARPASKEYMLCGRRHLCHIAFDEVEFSLKSFCSGYVFIISTDAGKLYLWKGRGCSQEELSAARLMGMDLTPTGDIIEIDEGSETQELINVFPLSQTKGPAIPRSADHWRYKATSDRYRARLFRVEQHQSTVSSYLGSYLPNILRRPSWNSYKDKTESRPQTPTTPKSPDVTTKVVEIMPFCQRDLDPEYIFVLDAFFETYIIVGALSRTQHHAFAIALMFVQEYTMLAVSEEDRPFMPISTIVLEGTPRDMKAVFRFWDDAMIPAAGLMRGKLGRGKSLRIVGLEKAIEATRQ</sequence>
<name>A0A6A5TQ11_9PLEO</name>
<dbReference type="Gene3D" id="3.40.20.10">
    <property type="entry name" value="Severin"/>
    <property type="match status" value="3"/>
</dbReference>
<feature type="compositionally biased region" description="Pro residues" evidence="1">
    <location>
        <begin position="542"/>
        <end position="552"/>
    </location>
</feature>
<feature type="domain" description="DUF4045" evidence="2">
    <location>
        <begin position="4"/>
        <end position="698"/>
    </location>
</feature>
<protein>
    <submittedName>
        <fullName evidence="4">Uncharacterized protein</fullName>
    </submittedName>
</protein>
<feature type="domain" description="DUF7904" evidence="3">
    <location>
        <begin position="1206"/>
        <end position="1304"/>
    </location>
</feature>
<feature type="compositionally biased region" description="Polar residues" evidence="1">
    <location>
        <begin position="895"/>
        <end position="906"/>
    </location>
</feature>
<feature type="compositionally biased region" description="Basic residues" evidence="1">
    <location>
        <begin position="841"/>
        <end position="853"/>
    </location>
</feature>
<dbReference type="GO" id="GO:0005737">
    <property type="term" value="C:cytoplasm"/>
    <property type="evidence" value="ECO:0007669"/>
    <property type="project" value="TreeGrafter"/>
</dbReference>
<feature type="compositionally biased region" description="Basic and acidic residues" evidence="1">
    <location>
        <begin position="521"/>
        <end position="540"/>
    </location>
</feature>
<feature type="compositionally biased region" description="Low complexity" evidence="1">
    <location>
        <begin position="772"/>
        <end position="781"/>
    </location>
</feature>
<feature type="compositionally biased region" description="Polar residues" evidence="1">
    <location>
        <begin position="336"/>
        <end position="376"/>
    </location>
</feature>
<feature type="compositionally biased region" description="Polar residues" evidence="1">
    <location>
        <begin position="981"/>
        <end position="991"/>
    </location>
</feature>
<feature type="compositionally biased region" description="Basic and acidic residues" evidence="1">
    <location>
        <begin position="562"/>
        <end position="580"/>
    </location>
</feature>
<dbReference type="InterPro" id="IPR029006">
    <property type="entry name" value="ADF-H/Gelsolin-like_dom_sf"/>
</dbReference>
<feature type="region of interest" description="Disordered" evidence="1">
    <location>
        <begin position="665"/>
        <end position="1162"/>
    </location>
</feature>
<feature type="compositionally biased region" description="Basic and acidic residues" evidence="1">
    <location>
        <begin position="933"/>
        <end position="948"/>
    </location>
</feature>
<feature type="compositionally biased region" description="Polar residues" evidence="1">
    <location>
        <begin position="1462"/>
        <end position="1473"/>
    </location>
</feature>
<feature type="compositionally biased region" description="Polar residues" evidence="1">
    <location>
        <begin position="417"/>
        <end position="427"/>
    </location>
</feature>
<gene>
    <name evidence="4" type="ORF">CC80DRAFT_506002</name>
</gene>
<dbReference type="InterPro" id="IPR007122">
    <property type="entry name" value="Villin/Gelsolin"/>
</dbReference>
<dbReference type="InterPro" id="IPR057226">
    <property type="entry name" value="DUF7904"/>
</dbReference>
<feature type="compositionally biased region" description="Low complexity" evidence="1">
    <location>
        <begin position="379"/>
        <end position="394"/>
    </location>
</feature>
<dbReference type="SMART" id="SM00262">
    <property type="entry name" value="GEL"/>
    <property type="match status" value="1"/>
</dbReference>
<feature type="compositionally biased region" description="Polar residues" evidence="1">
    <location>
        <begin position="1086"/>
        <end position="1095"/>
    </location>
</feature>
<feature type="compositionally biased region" description="Polar residues" evidence="1">
    <location>
        <begin position="624"/>
        <end position="640"/>
    </location>
</feature>
<feature type="compositionally biased region" description="Basic and acidic residues" evidence="1">
    <location>
        <begin position="16"/>
        <end position="34"/>
    </location>
</feature>
<evidence type="ECO:0000259" key="2">
    <source>
        <dbReference type="Pfam" id="PF13254"/>
    </source>
</evidence>
<dbReference type="PANTHER" id="PTHR11977:SF133">
    <property type="entry name" value="DUF4045 DOMAIN-CONTAINING PROTEIN"/>
    <property type="match status" value="1"/>
</dbReference>
<accession>A0A6A5TQ11</accession>
<dbReference type="SUPFAM" id="SSF55753">
    <property type="entry name" value="Actin depolymerizing proteins"/>
    <property type="match status" value="3"/>
</dbReference>
<dbReference type="GO" id="GO:0008154">
    <property type="term" value="P:actin polymerization or depolymerization"/>
    <property type="evidence" value="ECO:0007669"/>
    <property type="project" value="TreeGrafter"/>
</dbReference>
<dbReference type="PANTHER" id="PTHR11977">
    <property type="entry name" value="VILLIN"/>
    <property type="match status" value="1"/>
</dbReference>
<dbReference type="Pfam" id="PF25480">
    <property type="entry name" value="DUF7904"/>
    <property type="match status" value="1"/>
</dbReference>
<dbReference type="Proteomes" id="UP000800035">
    <property type="component" value="Unassembled WGS sequence"/>
</dbReference>
<feature type="region of interest" description="Disordered" evidence="1">
    <location>
        <begin position="1"/>
        <end position="640"/>
    </location>
</feature>
<dbReference type="EMBL" id="ML976997">
    <property type="protein sequence ID" value="KAF1954741.1"/>
    <property type="molecule type" value="Genomic_DNA"/>
</dbReference>
<evidence type="ECO:0000313" key="5">
    <source>
        <dbReference type="Proteomes" id="UP000800035"/>
    </source>
</evidence>
<feature type="compositionally biased region" description="Low complexity" evidence="1">
    <location>
        <begin position="811"/>
        <end position="827"/>
    </location>
</feature>
<evidence type="ECO:0000256" key="1">
    <source>
        <dbReference type="SAM" id="MobiDB-lite"/>
    </source>
</evidence>
<evidence type="ECO:0000313" key="4">
    <source>
        <dbReference type="EMBL" id="KAF1954741.1"/>
    </source>
</evidence>
<feature type="region of interest" description="Disordered" evidence="1">
    <location>
        <begin position="1454"/>
        <end position="1473"/>
    </location>
</feature>
<feature type="compositionally biased region" description="Basic and acidic residues" evidence="1">
    <location>
        <begin position="743"/>
        <end position="752"/>
    </location>
</feature>
<feature type="compositionally biased region" description="Polar residues" evidence="1">
    <location>
        <begin position="58"/>
        <end position="75"/>
    </location>
</feature>
<feature type="compositionally biased region" description="Polar residues" evidence="1">
    <location>
        <begin position="124"/>
        <end position="136"/>
    </location>
</feature>
<dbReference type="GO" id="GO:0051016">
    <property type="term" value="P:barbed-end actin filament capping"/>
    <property type="evidence" value="ECO:0007669"/>
    <property type="project" value="TreeGrafter"/>
</dbReference>
<feature type="compositionally biased region" description="Basic and acidic residues" evidence="1">
    <location>
        <begin position="40"/>
        <end position="52"/>
    </location>
</feature>
<feature type="compositionally biased region" description="Basic and acidic residues" evidence="1">
    <location>
        <begin position="858"/>
        <end position="871"/>
    </location>
</feature>
<organism evidence="4 5">
    <name type="scientific">Byssothecium circinans</name>
    <dbReference type="NCBI Taxonomy" id="147558"/>
    <lineage>
        <taxon>Eukaryota</taxon>
        <taxon>Fungi</taxon>
        <taxon>Dikarya</taxon>
        <taxon>Ascomycota</taxon>
        <taxon>Pezizomycotina</taxon>
        <taxon>Dothideomycetes</taxon>
        <taxon>Pleosporomycetidae</taxon>
        <taxon>Pleosporales</taxon>
        <taxon>Massarineae</taxon>
        <taxon>Massarinaceae</taxon>
        <taxon>Byssothecium</taxon>
    </lineage>
</organism>